<accession>A0A0S6W683</accession>
<dbReference type="Pfam" id="PF04392">
    <property type="entry name" value="ABC_sub_bind"/>
    <property type="match status" value="1"/>
</dbReference>
<dbReference type="PROSITE" id="PS50112">
    <property type="entry name" value="PAS"/>
    <property type="match status" value="1"/>
</dbReference>
<dbReference type="GO" id="GO:0005886">
    <property type="term" value="C:plasma membrane"/>
    <property type="evidence" value="ECO:0007669"/>
    <property type="project" value="TreeGrafter"/>
</dbReference>
<keyword evidence="13" id="KW-0175">Coiled coil</keyword>
<evidence type="ECO:0000256" key="13">
    <source>
        <dbReference type="SAM" id="Coils"/>
    </source>
</evidence>
<dbReference type="Gene3D" id="3.30.565.10">
    <property type="entry name" value="Histidine kinase-like ATPase, C-terminal domain"/>
    <property type="match status" value="1"/>
</dbReference>
<protein>
    <recommendedName>
        <fullName evidence="3">histidine kinase</fullName>
        <ecNumber evidence="3">2.7.13.3</ecNumber>
    </recommendedName>
</protein>
<comment type="catalytic activity">
    <reaction evidence="1">
        <text>ATP + protein L-histidine = ADP + protein N-phospho-L-histidine.</text>
        <dbReference type="EC" id="2.7.13.3"/>
    </reaction>
</comment>
<dbReference type="CDD" id="cd00082">
    <property type="entry name" value="HisKA"/>
    <property type="match status" value="1"/>
</dbReference>
<dbReference type="Pfam" id="PF02518">
    <property type="entry name" value="HATPase_c"/>
    <property type="match status" value="1"/>
</dbReference>
<evidence type="ECO:0000256" key="1">
    <source>
        <dbReference type="ARBA" id="ARBA00000085"/>
    </source>
</evidence>
<dbReference type="PROSITE" id="PS50110">
    <property type="entry name" value="RESPONSE_REGULATORY"/>
    <property type="match status" value="1"/>
</dbReference>
<evidence type="ECO:0000256" key="14">
    <source>
        <dbReference type="SAM" id="Phobius"/>
    </source>
</evidence>
<dbReference type="PANTHER" id="PTHR43047">
    <property type="entry name" value="TWO-COMPONENT HISTIDINE PROTEIN KINASE"/>
    <property type="match status" value="1"/>
</dbReference>
<keyword evidence="14" id="KW-1133">Transmembrane helix</keyword>
<dbReference type="AlphaFoldDB" id="A0A0S6W683"/>
<dbReference type="NCBIfam" id="TIGR00229">
    <property type="entry name" value="sensory_box"/>
    <property type="match status" value="1"/>
</dbReference>
<dbReference type="GO" id="GO:0000155">
    <property type="term" value="F:phosphorelay sensor kinase activity"/>
    <property type="evidence" value="ECO:0007669"/>
    <property type="project" value="InterPro"/>
</dbReference>
<dbReference type="InterPro" id="IPR007487">
    <property type="entry name" value="ABC_transpt-TYRBP-like"/>
</dbReference>
<dbReference type="SUPFAM" id="SSF55874">
    <property type="entry name" value="ATPase domain of HSP90 chaperone/DNA topoisomerase II/histidine kinase"/>
    <property type="match status" value="1"/>
</dbReference>
<dbReference type="PROSITE" id="PS50109">
    <property type="entry name" value="HIS_KIN"/>
    <property type="match status" value="1"/>
</dbReference>
<dbReference type="Pfam" id="PF08448">
    <property type="entry name" value="PAS_4"/>
    <property type="match status" value="1"/>
</dbReference>
<proteinExistence type="predicted"/>
<evidence type="ECO:0000259" key="15">
    <source>
        <dbReference type="PROSITE" id="PS50109"/>
    </source>
</evidence>
<dbReference type="PRINTS" id="PR00344">
    <property type="entry name" value="BCTRLSENSOR"/>
</dbReference>
<feature type="modified residue" description="4-aspartylphosphate" evidence="12">
    <location>
        <position position="876"/>
    </location>
</feature>
<dbReference type="Gene3D" id="3.40.50.2300">
    <property type="match status" value="3"/>
</dbReference>
<feature type="domain" description="Response regulatory" evidence="16">
    <location>
        <begin position="818"/>
        <end position="943"/>
    </location>
</feature>
<evidence type="ECO:0000256" key="6">
    <source>
        <dbReference type="ARBA" id="ARBA00022741"/>
    </source>
</evidence>
<dbReference type="EC" id="2.7.13.3" evidence="3"/>
<dbReference type="InterPro" id="IPR000014">
    <property type="entry name" value="PAS"/>
</dbReference>
<comment type="subcellular location">
    <subcellularLocation>
        <location evidence="2">Membrane</location>
    </subcellularLocation>
</comment>
<dbReference type="CDD" id="cd17546">
    <property type="entry name" value="REC_hyHK_CKI1_RcsC-like"/>
    <property type="match status" value="1"/>
</dbReference>
<dbReference type="CDD" id="cd00130">
    <property type="entry name" value="PAS"/>
    <property type="match status" value="1"/>
</dbReference>
<dbReference type="SMART" id="SM00086">
    <property type="entry name" value="PAC"/>
    <property type="match status" value="1"/>
</dbReference>
<dbReference type="InterPro" id="IPR001789">
    <property type="entry name" value="Sig_transdc_resp-reg_receiver"/>
</dbReference>
<dbReference type="PANTHER" id="PTHR43047:SF72">
    <property type="entry name" value="OSMOSENSING HISTIDINE PROTEIN KINASE SLN1"/>
    <property type="match status" value="1"/>
</dbReference>
<dbReference type="InterPro" id="IPR000700">
    <property type="entry name" value="PAS-assoc_C"/>
</dbReference>
<keyword evidence="6" id="KW-0547">Nucleotide-binding</keyword>
<evidence type="ECO:0000256" key="2">
    <source>
        <dbReference type="ARBA" id="ARBA00004370"/>
    </source>
</evidence>
<dbReference type="InterPro" id="IPR013656">
    <property type="entry name" value="PAS_4"/>
</dbReference>
<feature type="domain" description="Histidine kinase" evidence="15">
    <location>
        <begin position="565"/>
        <end position="792"/>
    </location>
</feature>
<dbReference type="eggNOG" id="COG2205">
    <property type="taxonomic scope" value="Bacteria"/>
</dbReference>
<dbReference type="EMBL" id="DF820463">
    <property type="protein sequence ID" value="GAK55095.1"/>
    <property type="molecule type" value="Genomic_DNA"/>
</dbReference>
<dbReference type="GO" id="GO:0005524">
    <property type="term" value="F:ATP binding"/>
    <property type="evidence" value="ECO:0007669"/>
    <property type="project" value="UniProtKB-KW"/>
</dbReference>
<dbReference type="eggNOG" id="COG2984">
    <property type="taxonomic scope" value="Bacteria"/>
</dbReference>
<feature type="domain" description="PAC" evidence="18">
    <location>
        <begin position="495"/>
        <end position="547"/>
    </location>
</feature>
<dbReference type="SMART" id="SM00388">
    <property type="entry name" value="HisKA"/>
    <property type="match status" value="1"/>
</dbReference>
<evidence type="ECO:0000313" key="20">
    <source>
        <dbReference type="Proteomes" id="UP000030661"/>
    </source>
</evidence>
<evidence type="ECO:0000256" key="12">
    <source>
        <dbReference type="PROSITE-ProRule" id="PRU00169"/>
    </source>
</evidence>
<dbReference type="GO" id="GO:0009927">
    <property type="term" value="F:histidine phosphotransfer kinase activity"/>
    <property type="evidence" value="ECO:0007669"/>
    <property type="project" value="TreeGrafter"/>
</dbReference>
<dbReference type="InterPro" id="IPR011006">
    <property type="entry name" value="CheY-like_superfamily"/>
</dbReference>
<feature type="coiled-coil region" evidence="13">
    <location>
        <begin position="393"/>
        <end position="424"/>
    </location>
</feature>
<dbReference type="InterPro" id="IPR001610">
    <property type="entry name" value="PAC"/>
</dbReference>
<keyword evidence="11" id="KW-0131">Cell cycle</keyword>
<dbReference type="Pfam" id="PF00512">
    <property type="entry name" value="HisKA"/>
    <property type="match status" value="1"/>
</dbReference>
<evidence type="ECO:0000313" key="19">
    <source>
        <dbReference type="EMBL" id="GAK55095.1"/>
    </source>
</evidence>
<organism evidence="19">
    <name type="scientific">Vecturithrix granuli</name>
    <dbReference type="NCBI Taxonomy" id="1499967"/>
    <lineage>
        <taxon>Bacteria</taxon>
        <taxon>Candidatus Moduliflexota</taxon>
        <taxon>Candidatus Vecturitrichia</taxon>
        <taxon>Candidatus Vecturitrichales</taxon>
        <taxon>Candidatus Vecturitrichaceae</taxon>
        <taxon>Candidatus Vecturithrix</taxon>
    </lineage>
</organism>
<dbReference type="eggNOG" id="COG0745">
    <property type="taxonomic scope" value="Bacteria"/>
</dbReference>
<feature type="transmembrane region" description="Helical" evidence="14">
    <location>
        <begin position="354"/>
        <end position="376"/>
    </location>
</feature>
<dbReference type="InterPro" id="IPR036890">
    <property type="entry name" value="HATPase_C_sf"/>
</dbReference>
<evidence type="ECO:0000259" key="17">
    <source>
        <dbReference type="PROSITE" id="PS50112"/>
    </source>
</evidence>
<dbReference type="SMART" id="SM00387">
    <property type="entry name" value="HATPase_c"/>
    <property type="match status" value="1"/>
</dbReference>
<sequence>MLKYTYHLSQTATHWRRTIFAGIFILSLATAVQAQTSRVLYINAYHRGYLWSDGIEQGLRERLQASGKKIDVYVEFLDTKRFPDLAYLTKLAEVFAMKHSKVSYDAIIVSDNAAFEFAVTYRELLFPRTPLIFCGYNTFRPEALKGITNVTGVNEEIDFAGTIDLALAVHPKTRTLVFIMSDYYSAGQRNQDVVEITLIPAYRDRYQIVQLKNLYLQELEQRLSALSPNTLVFIFGEPLDNRDAQFMAAEEFYRRAAAASTAPAYGFWDFTLNTGMMGGRIITGPDQGRMVAELTLKILEGTPADSIPVVMNTPTSSIFDFNAMRRFGISERELPAGSIVINRPDTFYHKYKPYVWITISVFVLLSILSLILAFLLRQSRRLSDSLHTEIVERQKVEDELRQHREHLEELVADRTAKLRESENRLRTIFETSQAGIMLADPRGVITFANQYMADLFKCALPNLIGSTYPDHIYPDERELGDHNMRRLIAGEIGVITLERHYLCADGSDFWGLLSSRRLEDEQGHLVGLVGIIIDISDRKQTEAVLQQAKDAADAANRAKSTFLANMSHEFRTPLNAILGFARILARHPETPRASDHAMTILHSGEHLLTLINQVLDLSKIEAGHITLNVKNINLLRFLEEVKDLFAMKAQQKGIRLIITYTPDVPQYVRTDDVKLRQVLMNLMSNAIKFTQTGGVTMRVTCQECKSEAFTHQSSALTLFFEIEDTGPGITPEEQSLLFKAFTQTTTGRQMQEGTGLGLAISRKFVQLMGGDIHVNSEIGRGAMFSFHILVERVAESDAAQPPPTRQAIALVPGQPCYRTLIVDDNPDNRKLFMTLLAPFAPGIDSEQGGLELREAQNGQEALELWQTWQPHLIWMDLRMPVLDGYQATQQIKATPQGQQTKVIVVSASVVDDDRQAVFAAGCDDFLRKPFQEADIFTLLEKHLGLRFIYEQETPSQTDQAVLLDADILAAAITEVSSDILQELAQATKQLDINLILHIISRIRVHQPLVADMLEPLAKNFDYEKILAAIQQE</sequence>
<evidence type="ECO:0000256" key="8">
    <source>
        <dbReference type="ARBA" id="ARBA00022840"/>
    </source>
</evidence>
<dbReference type="STRING" id="1499967.U27_01926"/>
<evidence type="ECO:0000256" key="11">
    <source>
        <dbReference type="ARBA" id="ARBA00023306"/>
    </source>
</evidence>
<dbReference type="InterPro" id="IPR036097">
    <property type="entry name" value="HisK_dim/P_sf"/>
</dbReference>
<dbReference type="InterPro" id="IPR004358">
    <property type="entry name" value="Sig_transdc_His_kin-like_C"/>
</dbReference>
<dbReference type="HOGENOM" id="CLU_000445_89_20_0"/>
<evidence type="ECO:0000259" key="18">
    <source>
        <dbReference type="PROSITE" id="PS50113"/>
    </source>
</evidence>
<name>A0A0S6W683_VECG1</name>
<dbReference type="FunFam" id="3.30.565.10:FF:000010">
    <property type="entry name" value="Sensor histidine kinase RcsC"/>
    <property type="match status" value="1"/>
</dbReference>
<dbReference type="SUPFAM" id="SSF52172">
    <property type="entry name" value="CheY-like"/>
    <property type="match status" value="1"/>
</dbReference>
<dbReference type="Gene3D" id="3.30.450.20">
    <property type="entry name" value="PAS domain"/>
    <property type="match status" value="1"/>
</dbReference>
<dbReference type="SUPFAM" id="SSF47384">
    <property type="entry name" value="Homodimeric domain of signal transducing histidine kinase"/>
    <property type="match status" value="1"/>
</dbReference>
<keyword evidence="20" id="KW-1185">Reference proteome</keyword>
<keyword evidence="10 14" id="KW-0472">Membrane</keyword>
<dbReference type="SMART" id="SM00091">
    <property type="entry name" value="PAS"/>
    <property type="match status" value="1"/>
</dbReference>
<evidence type="ECO:0000259" key="16">
    <source>
        <dbReference type="PROSITE" id="PS50110"/>
    </source>
</evidence>
<reference evidence="19" key="1">
    <citation type="journal article" date="2015" name="PeerJ">
        <title>First genomic representation of candidate bacterial phylum KSB3 points to enhanced environmental sensing as a trigger of wastewater bulking.</title>
        <authorList>
            <person name="Sekiguchi Y."/>
            <person name="Ohashi A."/>
            <person name="Parks D.H."/>
            <person name="Yamauchi T."/>
            <person name="Tyson G.W."/>
            <person name="Hugenholtz P."/>
        </authorList>
    </citation>
    <scope>NUCLEOTIDE SEQUENCE [LARGE SCALE GENOMIC DNA]</scope>
</reference>
<dbReference type="PROSITE" id="PS50113">
    <property type="entry name" value="PAC"/>
    <property type="match status" value="1"/>
</dbReference>
<dbReference type="Gene3D" id="1.10.287.130">
    <property type="match status" value="1"/>
</dbReference>
<dbReference type="InterPro" id="IPR003661">
    <property type="entry name" value="HisK_dim/P_dom"/>
</dbReference>
<evidence type="ECO:0000256" key="4">
    <source>
        <dbReference type="ARBA" id="ARBA00022553"/>
    </source>
</evidence>
<keyword evidence="14" id="KW-0812">Transmembrane</keyword>
<evidence type="ECO:0000256" key="10">
    <source>
        <dbReference type="ARBA" id="ARBA00023136"/>
    </source>
</evidence>
<keyword evidence="8" id="KW-0067">ATP-binding</keyword>
<dbReference type="InterPro" id="IPR035965">
    <property type="entry name" value="PAS-like_dom_sf"/>
</dbReference>
<feature type="domain" description="PAS" evidence="17">
    <location>
        <begin position="421"/>
        <end position="491"/>
    </location>
</feature>
<evidence type="ECO:0000256" key="7">
    <source>
        <dbReference type="ARBA" id="ARBA00022777"/>
    </source>
</evidence>
<keyword evidence="9" id="KW-0902">Two-component regulatory system</keyword>
<dbReference type="Proteomes" id="UP000030661">
    <property type="component" value="Unassembled WGS sequence"/>
</dbReference>
<dbReference type="SMART" id="SM00448">
    <property type="entry name" value="REC"/>
    <property type="match status" value="1"/>
</dbReference>
<dbReference type="InterPro" id="IPR005467">
    <property type="entry name" value="His_kinase_dom"/>
</dbReference>
<gene>
    <name evidence="19" type="ORF">U27_01926</name>
</gene>
<evidence type="ECO:0000256" key="3">
    <source>
        <dbReference type="ARBA" id="ARBA00012438"/>
    </source>
</evidence>
<keyword evidence="7 19" id="KW-0418">Kinase</keyword>
<dbReference type="Pfam" id="PF00072">
    <property type="entry name" value="Response_reg"/>
    <property type="match status" value="1"/>
</dbReference>
<keyword evidence="4 12" id="KW-0597">Phosphoprotein</keyword>
<dbReference type="SUPFAM" id="SSF55785">
    <property type="entry name" value="PYP-like sensor domain (PAS domain)"/>
    <property type="match status" value="1"/>
</dbReference>
<evidence type="ECO:0000256" key="9">
    <source>
        <dbReference type="ARBA" id="ARBA00023012"/>
    </source>
</evidence>
<keyword evidence="5" id="KW-0808">Transferase</keyword>
<dbReference type="FunFam" id="1.10.287.130:FF:000038">
    <property type="entry name" value="Sensory transduction histidine kinase"/>
    <property type="match status" value="1"/>
</dbReference>
<evidence type="ECO:0000256" key="5">
    <source>
        <dbReference type="ARBA" id="ARBA00022679"/>
    </source>
</evidence>
<dbReference type="InterPro" id="IPR003594">
    <property type="entry name" value="HATPase_dom"/>
</dbReference>
<dbReference type="CDD" id="cd16922">
    <property type="entry name" value="HATPase_EvgS-ArcB-TorS-like"/>
    <property type="match status" value="1"/>
</dbReference>